<sequence>MGHTDMRKGMQGLALLVQQALHRDPFAGDLFVFRGRGGSLVKIIWHDGIGLSLYAKRLEKGRFIWPSATDGIVSLTAAQLACLLEGIDWRNPQHSWRPTAAG</sequence>
<name>A0A7G5IE29_9SPHN</name>
<reference evidence="1 2" key="1">
    <citation type="submission" date="2020-07" db="EMBL/GenBank/DDBJ databases">
        <title>Complete genome sequence for Sandaracinobacter sp. M6.</title>
        <authorList>
            <person name="Tang Y."/>
            <person name="Liu Q."/>
            <person name="Guo Z."/>
            <person name="Lei P."/>
            <person name="Huang B."/>
        </authorList>
    </citation>
    <scope>NUCLEOTIDE SEQUENCE [LARGE SCALE GENOMIC DNA]</scope>
    <source>
        <strain evidence="1 2">M6</strain>
    </source>
</reference>
<gene>
    <name evidence="1" type="primary">tnpB</name>
    <name evidence="1" type="ORF">H3309_09305</name>
</gene>
<dbReference type="KEGG" id="sand:H3309_09305"/>
<dbReference type="PANTHER" id="PTHR36455">
    <property type="match status" value="1"/>
</dbReference>
<evidence type="ECO:0000313" key="2">
    <source>
        <dbReference type="Proteomes" id="UP000515292"/>
    </source>
</evidence>
<keyword evidence="2" id="KW-1185">Reference proteome</keyword>
<dbReference type="Proteomes" id="UP000515292">
    <property type="component" value="Chromosome"/>
</dbReference>
<protein>
    <submittedName>
        <fullName evidence="1">IS66 family insertion sequence element accessory protein TnpB</fullName>
    </submittedName>
</protein>
<evidence type="ECO:0000313" key="1">
    <source>
        <dbReference type="EMBL" id="QMW21621.1"/>
    </source>
</evidence>
<organism evidence="1 2">
    <name type="scientific">Sandaracinobacteroides saxicola</name>
    <dbReference type="NCBI Taxonomy" id="2759707"/>
    <lineage>
        <taxon>Bacteria</taxon>
        <taxon>Pseudomonadati</taxon>
        <taxon>Pseudomonadota</taxon>
        <taxon>Alphaproteobacteria</taxon>
        <taxon>Sphingomonadales</taxon>
        <taxon>Sphingosinicellaceae</taxon>
        <taxon>Sandaracinobacteroides</taxon>
    </lineage>
</organism>
<dbReference type="Pfam" id="PF05717">
    <property type="entry name" value="TnpB_IS66"/>
    <property type="match status" value="1"/>
</dbReference>
<dbReference type="PANTHER" id="PTHR36455:SF1">
    <property type="entry name" value="BLR8292 PROTEIN"/>
    <property type="match status" value="1"/>
</dbReference>
<accession>A0A7G5IE29</accession>
<proteinExistence type="predicted"/>
<dbReference type="NCBIfam" id="NF033819">
    <property type="entry name" value="IS66_TnpB"/>
    <property type="match status" value="1"/>
</dbReference>
<dbReference type="InterPro" id="IPR008878">
    <property type="entry name" value="Transposase_IS66_Orf2"/>
</dbReference>
<dbReference type="AlphaFoldDB" id="A0A7G5IE29"/>
<dbReference type="EMBL" id="CP059851">
    <property type="protein sequence ID" value="QMW21621.1"/>
    <property type="molecule type" value="Genomic_DNA"/>
</dbReference>